<evidence type="ECO:0000313" key="3">
    <source>
        <dbReference type="Proteomes" id="UP000184301"/>
    </source>
</evidence>
<gene>
    <name evidence="2" type="ORF">SAMN02745243_03935</name>
</gene>
<keyword evidence="1" id="KW-0812">Transmembrane</keyword>
<organism evidence="2 3">
    <name type="scientific">Hespellia stercorisuis DSM 15480</name>
    <dbReference type="NCBI Taxonomy" id="1121950"/>
    <lineage>
        <taxon>Bacteria</taxon>
        <taxon>Bacillati</taxon>
        <taxon>Bacillota</taxon>
        <taxon>Clostridia</taxon>
        <taxon>Lachnospirales</taxon>
        <taxon>Lachnospiraceae</taxon>
        <taxon>Hespellia</taxon>
    </lineage>
</organism>
<keyword evidence="1" id="KW-1133">Transmembrane helix</keyword>
<dbReference type="EMBL" id="FQZY01000103">
    <property type="protein sequence ID" value="SHK88864.1"/>
    <property type="molecule type" value="Genomic_DNA"/>
</dbReference>
<protein>
    <submittedName>
        <fullName evidence="2">Uncharacterized protein</fullName>
    </submittedName>
</protein>
<evidence type="ECO:0000256" key="1">
    <source>
        <dbReference type="SAM" id="Phobius"/>
    </source>
</evidence>
<dbReference type="AlphaFoldDB" id="A0A1M6W527"/>
<dbReference type="STRING" id="1121950.SAMN02745243_03935"/>
<keyword evidence="3" id="KW-1185">Reference proteome</keyword>
<keyword evidence="1" id="KW-0472">Membrane</keyword>
<sequence length="97" mass="11256">MFFRRLYRKEFRRCARLPFGEYSIVPLHIVLFKNTVFRGKYLILHVIFGPIDADVRAHANTYLMIVTASIPFIAFTMAGLQSSGHKVTLRYPCVYPS</sequence>
<feature type="transmembrane region" description="Helical" evidence="1">
    <location>
        <begin position="61"/>
        <end position="80"/>
    </location>
</feature>
<proteinExistence type="predicted"/>
<reference evidence="2 3" key="1">
    <citation type="submission" date="2016-11" db="EMBL/GenBank/DDBJ databases">
        <authorList>
            <person name="Jaros S."/>
            <person name="Januszkiewicz K."/>
            <person name="Wedrychowicz H."/>
        </authorList>
    </citation>
    <scope>NUCLEOTIDE SEQUENCE [LARGE SCALE GENOMIC DNA]</scope>
    <source>
        <strain evidence="2 3">DSM 15480</strain>
    </source>
</reference>
<accession>A0A1M6W527</accession>
<evidence type="ECO:0000313" key="2">
    <source>
        <dbReference type="EMBL" id="SHK88864.1"/>
    </source>
</evidence>
<dbReference type="Proteomes" id="UP000184301">
    <property type="component" value="Unassembled WGS sequence"/>
</dbReference>
<name>A0A1M6W527_9FIRM</name>